<protein>
    <submittedName>
        <fullName evidence="2">DUF3515 domain-containing protein</fullName>
    </submittedName>
</protein>
<dbReference type="EMBL" id="JAODWD010000003">
    <property type="protein sequence ID" value="MCT7659220.1"/>
    <property type="molecule type" value="Genomic_DNA"/>
</dbReference>
<evidence type="ECO:0000313" key="2">
    <source>
        <dbReference type="EMBL" id="MCT7659220.1"/>
    </source>
</evidence>
<name>A0ABT2MDJ4_9MYCO</name>
<evidence type="ECO:0000313" key="3">
    <source>
        <dbReference type="Proteomes" id="UP001206639"/>
    </source>
</evidence>
<dbReference type="Pfam" id="PF12028">
    <property type="entry name" value="DUF3515"/>
    <property type="match status" value="1"/>
</dbReference>
<evidence type="ECO:0000256" key="1">
    <source>
        <dbReference type="SAM" id="Phobius"/>
    </source>
</evidence>
<dbReference type="InterPro" id="IPR021903">
    <property type="entry name" value="DUF3515"/>
</dbReference>
<keyword evidence="1" id="KW-1133">Transmembrane helix</keyword>
<keyword evidence="1" id="KW-0472">Membrane</keyword>
<gene>
    <name evidence="2" type="ORF">N4S67_12390</name>
</gene>
<keyword evidence="3" id="KW-1185">Reference proteome</keyword>
<dbReference type="RefSeq" id="WP_260993280.1">
    <property type="nucleotide sequence ID" value="NZ_JAODWD010000003.1"/>
</dbReference>
<reference evidence="3" key="1">
    <citation type="submission" date="2023-07" db="EMBL/GenBank/DDBJ databases">
        <authorList>
            <person name="Deng Y."/>
            <person name="Zhang Y.-Q."/>
        </authorList>
    </citation>
    <scope>NUCLEOTIDE SEQUENCE [LARGE SCALE GENOMIC DNA]</scope>
    <source>
        <strain evidence="3">CPCC 205710</strain>
    </source>
</reference>
<accession>A0ABT2MDJ4</accession>
<feature type="transmembrane region" description="Helical" evidence="1">
    <location>
        <begin position="12"/>
        <end position="34"/>
    </location>
</feature>
<organism evidence="2 3">
    <name type="scientific">Mycobacterium deserti</name>
    <dbReference type="NCBI Taxonomy" id="2978347"/>
    <lineage>
        <taxon>Bacteria</taxon>
        <taxon>Bacillati</taxon>
        <taxon>Actinomycetota</taxon>
        <taxon>Actinomycetes</taxon>
        <taxon>Mycobacteriales</taxon>
        <taxon>Mycobacteriaceae</taxon>
        <taxon>Mycobacterium</taxon>
    </lineage>
</organism>
<dbReference type="Proteomes" id="UP001206639">
    <property type="component" value="Unassembled WGS sequence"/>
</dbReference>
<comment type="caution">
    <text evidence="2">The sequence shown here is derived from an EMBL/GenBank/DDBJ whole genome shotgun (WGS) entry which is preliminary data.</text>
</comment>
<proteinExistence type="predicted"/>
<keyword evidence="1" id="KW-0812">Transmembrane</keyword>
<sequence length="179" mass="18493">MEPETRDGPPRTVLIAALVVAAGTLIAILVIAALRVQPSAQQAVAIVSIPAPQAESAQCRALAGALPEQLGDYRRAPVAEPAPAGAAAWRSDGGGEPIILRCGLDRPAEFVVGTPLQGVDAVQWFEVRDVDRSTWFAVDRPVYVALTLPQGTGPTPIQAVSAVVAKTLPVKAVDPAPVG</sequence>